<dbReference type="InterPro" id="IPR035965">
    <property type="entry name" value="PAS-like_dom_sf"/>
</dbReference>
<dbReference type="SMART" id="SM00086">
    <property type="entry name" value="PAC"/>
    <property type="match status" value="1"/>
</dbReference>
<sequence length="537" mass="59804">MAERLSTVEIQDVVMQHKFAPIWILGDPADTEDGGLIPALTRMGYAAVLVDHGHLAAGRPFEPAPDMVFLPARTTGPPWQRTLTRLCETFPGVPVIPVFDEDATPADILLAFRTGAFDCLVLPLLTEAALRPMVDRALDAALRRRHARPGFADDLPMGDVAHLKARLVDAQEALIEERNRRRHAENEAAEHRKAWSIIFDNTHDAVIHMDREGFVVNTNATLLDIFGLTPEEVVGRDLGSYDFLGFDFRQALELYKAAQPNVVFPIFEMESFHRDGSRIYVESRARPIINNNAVEGVINIVRDVTPQKRLEHTKNATILGLAKLAESRDDSTGRHLERVREYVRILTQAVARLPRYADYVTPAYIKDIYLSSILHDIGKVSIPDAILLKPGPLTIDEFEIIKQHTLVGGNSLAAVDAELQEQSFLTLGKEIAYHHHESWDGTGYPDGLAGEQIPLSARIVALADVYDALTTERVYKAAFSHQKAVAIILEERGKKFDPDIVDVFAANMEAFDVIRRRIGEGDAESGLFPGTLRCCYK</sequence>
<dbReference type="InterPro" id="IPR003607">
    <property type="entry name" value="HD/PDEase_dom"/>
</dbReference>
<accession>A8ZVY2</accession>
<evidence type="ECO:0000259" key="4">
    <source>
        <dbReference type="PROSITE" id="PS51832"/>
    </source>
</evidence>
<dbReference type="InterPro" id="IPR000700">
    <property type="entry name" value="PAS-assoc_C"/>
</dbReference>
<dbReference type="Pfam" id="PF13487">
    <property type="entry name" value="HD_5"/>
    <property type="match status" value="1"/>
</dbReference>
<keyword evidence="6" id="KW-1185">Reference proteome</keyword>
<dbReference type="PROSITE" id="PS51832">
    <property type="entry name" value="HD_GYP"/>
    <property type="match status" value="1"/>
</dbReference>
<dbReference type="SUPFAM" id="SSF55785">
    <property type="entry name" value="PYP-like sensor domain (PAS domain)"/>
    <property type="match status" value="1"/>
</dbReference>
<dbReference type="AlphaFoldDB" id="A8ZVY2"/>
<evidence type="ECO:0000256" key="1">
    <source>
        <dbReference type="SAM" id="Coils"/>
    </source>
</evidence>
<dbReference type="HOGENOM" id="CLU_000445_92_10_7"/>
<evidence type="ECO:0000259" key="3">
    <source>
        <dbReference type="PROSITE" id="PS50113"/>
    </source>
</evidence>
<dbReference type="Pfam" id="PF08448">
    <property type="entry name" value="PAS_4"/>
    <property type="match status" value="1"/>
</dbReference>
<dbReference type="InterPro" id="IPR011006">
    <property type="entry name" value="CheY-like_superfamily"/>
</dbReference>
<dbReference type="PROSITE" id="PS50112">
    <property type="entry name" value="PAS"/>
    <property type="match status" value="1"/>
</dbReference>
<dbReference type="Proteomes" id="UP000008561">
    <property type="component" value="Chromosome"/>
</dbReference>
<dbReference type="InterPro" id="IPR013656">
    <property type="entry name" value="PAS_4"/>
</dbReference>
<proteinExistence type="predicted"/>
<evidence type="ECO:0000259" key="2">
    <source>
        <dbReference type="PROSITE" id="PS50112"/>
    </source>
</evidence>
<evidence type="ECO:0000313" key="6">
    <source>
        <dbReference type="Proteomes" id="UP000008561"/>
    </source>
</evidence>
<dbReference type="InterPro" id="IPR052020">
    <property type="entry name" value="Cyclic_di-GMP/3'3'-cGAMP_PDE"/>
</dbReference>
<dbReference type="KEGG" id="dol:Dole_0881"/>
<dbReference type="PANTHER" id="PTHR45228">
    <property type="entry name" value="CYCLIC DI-GMP PHOSPHODIESTERASE TM_0186-RELATED"/>
    <property type="match status" value="1"/>
</dbReference>
<protein>
    <submittedName>
        <fullName evidence="5">Putative PAS/PAC sensor protein</fullName>
    </submittedName>
</protein>
<name>A8ZVY2_DESOH</name>
<evidence type="ECO:0000313" key="5">
    <source>
        <dbReference type="EMBL" id="ABW66691.1"/>
    </source>
</evidence>
<dbReference type="SMART" id="SM00091">
    <property type="entry name" value="PAS"/>
    <property type="match status" value="1"/>
</dbReference>
<organism evidence="5 6">
    <name type="scientific">Desulfosudis oleivorans (strain DSM 6200 / JCM 39069 / Hxd3)</name>
    <name type="common">Desulfococcus oleovorans</name>
    <dbReference type="NCBI Taxonomy" id="96561"/>
    <lineage>
        <taxon>Bacteria</taxon>
        <taxon>Pseudomonadati</taxon>
        <taxon>Thermodesulfobacteriota</taxon>
        <taxon>Desulfobacteria</taxon>
        <taxon>Desulfobacterales</taxon>
        <taxon>Desulfosudaceae</taxon>
        <taxon>Desulfosudis</taxon>
    </lineage>
</organism>
<dbReference type="CDD" id="cd00130">
    <property type="entry name" value="PAS"/>
    <property type="match status" value="1"/>
</dbReference>
<dbReference type="PANTHER" id="PTHR45228:SF5">
    <property type="entry name" value="CYCLIC DI-GMP PHOSPHODIESTERASE VC_1348-RELATED"/>
    <property type="match status" value="1"/>
</dbReference>
<dbReference type="eggNOG" id="COG5002">
    <property type="taxonomic scope" value="Bacteria"/>
</dbReference>
<gene>
    <name evidence="5" type="ordered locus">Dole_0881</name>
</gene>
<dbReference type="Gene3D" id="3.30.450.20">
    <property type="entry name" value="PAS domain"/>
    <property type="match status" value="1"/>
</dbReference>
<reference evidence="5 6" key="1">
    <citation type="submission" date="2007-10" db="EMBL/GenBank/DDBJ databases">
        <title>Complete sequence of Desulfococcus oleovorans Hxd3.</title>
        <authorList>
            <consortium name="US DOE Joint Genome Institute"/>
            <person name="Copeland A."/>
            <person name="Lucas S."/>
            <person name="Lapidus A."/>
            <person name="Barry K."/>
            <person name="Glavina del Rio T."/>
            <person name="Dalin E."/>
            <person name="Tice H."/>
            <person name="Pitluck S."/>
            <person name="Kiss H."/>
            <person name="Brettin T."/>
            <person name="Bruce D."/>
            <person name="Detter J.C."/>
            <person name="Han C."/>
            <person name="Schmutz J."/>
            <person name="Larimer F."/>
            <person name="Land M."/>
            <person name="Hauser L."/>
            <person name="Kyrpides N."/>
            <person name="Kim E."/>
            <person name="Wawrik B."/>
            <person name="Richardson P."/>
        </authorList>
    </citation>
    <scope>NUCLEOTIDE SEQUENCE [LARGE SCALE GENOMIC DNA]</scope>
    <source>
        <strain evidence="6">DSM 6200 / JCM 39069 / Hxd3</strain>
    </source>
</reference>
<dbReference type="InterPro" id="IPR037522">
    <property type="entry name" value="HD_GYP_dom"/>
</dbReference>
<dbReference type="Gene3D" id="1.10.3210.10">
    <property type="entry name" value="Hypothetical protein af1432"/>
    <property type="match status" value="1"/>
</dbReference>
<keyword evidence="1" id="KW-0175">Coiled coil</keyword>
<feature type="domain" description="PAC" evidence="3">
    <location>
        <begin position="265"/>
        <end position="316"/>
    </location>
</feature>
<dbReference type="SUPFAM" id="SSF52172">
    <property type="entry name" value="CheY-like"/>
    <property type="match status" value="1"/>
</dbReference>
<dbReference type="InterPro" id="IPR001610">
    <property type="entry name" value="PAC"/>
</dbReference>
<dbReference type="CDD" id="cd00077">
    <property type="entry name" value="HDc"/>
    <property type="match status" value="1"/>
</dbReference>
<dbReference type="eggNOG" id="COG3437">
    <property type="taxonomic scope" value="Bacteria"/>
</dbReference>
<dbReference type="NCBIfam" id="TIGR00229">
    <property type="entry name" value="sensory_box"/>
    <property type="match status" value="1"/>
</dbReference>
<dbReference type="InterPro" id="IPR000014">
    <property type="entry name" value="PAS"/>
</dbReference>
<dbReference type="STRING" id="96561.Dole_0881"/>
<dbReference type="SUPFAM" id="SSF109604">
    <property type="entry name" value="HD-domain/PDEase-like"/>
    <property type="match status" value="1"/>
</dbReference>
<feature type="coiled-coil region" evidence="1">
    <location>
        <begin position="160"/>
        <end position="194"/>
    </location>
</feature>
<dbReference type="eggNOG" id="COG2204">
    <property type="taxonomic scope" value="Bacteria"/>
</dbReference>
<dbReference type="OrthoDB" id="9764337at2"/>
<feature type="domain" description="HD-GYP" evidence="4">
    <location>
        <begin position="310"/>
        <end position="520"/>
    </location>
</feature>
<dbReference type="SMART" id="SM00471">
    <property type="entry name" value="HDc"/>
    <property type="match status" value="1"/>
</dbReference>
<feature type="domain" description="PAS" evidence="2">
    <location>
        <begin position="191"/>
        <end position="244"/>
    </location>
</feature>
<dbReference type="EMBL" id="CP000859">
    <property type="protein sequence ID" value="ABW66691.1"/>
    <property type="molecule type" value="Genomic_DNA"/>
</dbReference>
<dbReference type="PROSITE" id="PS50113">
    <property type="entry name" value="PAC"/>
    <property type="match status" value="1"/>
</dbReference>